<name>A0AAU9MF13_9ASTR</name>
<dbReference type="AlphaFoldDB" id="A0AAU9MF13"/>
<proteinExistence type="predicted"/>
<dbReference type="EMBL" id="CAKMRJ010000318">
    <property type="protein sequence ID" value="CAH1419413.1"/>
    <property type="molecule type" value="Genomic_DNA"/>
</dbReference>
<dbReference type="Gene3D" id="1.25.40.20">
    <property type="entry name" value="Ankyrin repeat-containing domain"/>
    <property type="match status" value="1"/>
</dbReference>
<accession>A0AAU9MF13</accession>
<dbReference type="InterPro" id="IPR036770">
    <property type="entry name" value="Ankyrin_rpt-contain_sf"/>
</dbReference>
<gene>
    <name evidence="1" type="ORF">LVIROSA_LOCUS6943</name>
</gene>
<protein>
    <submittedName>
        <fullName evidence="1">Uncharacterized protein</fullName>
    </submittedName>
</protein>
<evidence type="ECO:0000313" key="2">
    <source>
        <dbReference type="Proteomes" id="UP001157418"/>
    </source>
</evidence>
<dbReference type="Proteomes" id="UP001157418">
    <property type="component" value="Unassembled WGS sequence"/>
</dbReference>
<sequence>MVKLLMKNGAISREDKWGVTPLDEANLSCNEDVIEELESYKCQEDESIEKVKADEDVDKVKVGLDKVVTV</sequence>
<evidence type="ECO:0000313" key="1">
    <source>
        <dbReference type="EMBL" id="CAH1419413.1"/>
    </source>
</evidence>
<keyword evidence="2" id="KW-1185">Reference proteome</keyword>
<comment type="caution">
    <text evidence="1">The sequence shown here is derived from an EMBL/GenBank/DDBJ whole genome shotgun (WGS) entry which is preliminary data.</text>
</comment>
<reference evidence="1 2" key="1">
    <citation type="submission" date="2022-01" db="EMBL/GenBank/DDBJ databases">
        <authorList>
            <person name="Xiong W."/>
            <person name="Schranz E."/>
        </authorList>
    </citation>
    <scope>NUCLEOTIDE SEQUENCE [LARGE SCALE GENOMIC DNA]</scope>
</reference>
<organism evidence="1 2">
    <name type="scientific">Lactuca virosa</name>
    <dbReference type="NCBI Taxonomy" id="75947"/>
    <lineage>
        <taxon>Eukaryota</taxon>
        <taxon>Viridiplantae</taxon>
        <taxon>Streptophyta</taxon>
        <taxon>Embryophyta</taxon>
        <taxon>Tracheophyta</taxon>
        <taxon>Spermatophyta</taxon>
        <taxon>Magnoliopsida</taxon>
        <taxon>eudicotyledons</taxon>
        <taxon>Gunneridae</taxon>
        <taxon>Pentapetalae</taxon>
        <taxon>asterids</taxon>
        <taxon>campanulids</taxon>
        <taxon>Asterales</taxon>
        <taxon>Asteraceae</taxon>
        <taxon>Cichorioideae</taxon>
        <taxon>Cichorieae</taxon>
        <taxon>Lactucinae</taxon>
        <taxon>Lactuca</taxon>
    </lineage>
</organism>